<proteinExistence type="predicted"/>
<evidence type="ECO:0000313" key="2">
    <source>
        <dbReference type="EMBL" id="OAG07463.1"/>
    </source>
</evidence>
<gene>
    <name evidence="2" type="ORF">CC84DRAFT_1163615</name>
</gene>
<dbReference type="InterPro" id="IPR013094">
    <property type="entry name" value="AB_hydrolase_3"/>
</dbReference>
<dbReference type="AlphaFoldDB" id="A0A177CIY3"/>
<keyword evidence="3" id="KW-1185">Reference proteome</keyword>
<dbReference type="OrthoDB" id="19653at2759"/>
<name>A0A177CIY3_9PLEO</name>
<dbReference type="PANTHER" id="PTHR23024:SF339">
    <property type="entry name" value="ALPHA_BETA HYDROLASE FOLD-3 DOMAIN-CONTAINING PROTEIN"/>
    <property type="match status" value="1"/>
</dbReference>
<feature type="domain" description="Alpha/beta hydrolase fold-3" evidence="1">
    <location>
        <begin position="50"/>
        <end position="190"/>
    </location>
</feature>
<dbReference type="InterPro" id="IPR029058">
    <property type="entry name" value="AB_hydrolase_fold"/>
</dbReference>
<sequence length="320" mass="35926">MAPYDDTTAATRFDSFNVYETHFKQIGDHKIKVAILVPKDLKPGKVPLAVKFHGGGLVVGDALFPDWIAAFWVPFMHRNNAITILPNYRLVPESSGADILEDLADFWSWFNDKGVDKYLTSQNVNVDLDYKHLLVSGDSAGGYMALQSGLTRPEGEINAILAQYPMTNHTRRSPEDSMLGMQTPSREWMDEKLASLLTPGAITSSAHPYKTDRFGLSMALNAYGRYNEFFGEGERLWPITAVKSVKFVPPTTIFHALGDSAVKFQDSVDFVERTKSVVPGVEIRLAYGKEGDHGFDGALKEDEEPWLKEELQWVESRWLF</sequence>
<dbReference type="Pfam" id="PF07859">
    <property type="entry name" value="Abhydrolase_3"/>
    <property type="match status" value="1"/>
</dbReference>
<evidence type="ECO:0000259" key="1">
    <source>
        <dbReference type="Pfam" id="PF07859"/>
    </source>
</evidence>
<dbReference type="SUPFAM" id="SSF53474">
    <property type="entry name" value="alpha/beta-Hydrolases"/>
    <property type="match status" value="1"/>
</dbReference>
<dbReference type="Proteomes" id="UP000077069">
    <property type="component" value="Unassembled WGS sequence"/>
</dbReference>
<dbReference type="Gene3D" id="3.40.50.1820">
    <property type="entry name" value="alpha/beta hydrolase"/>
    <property type="match status" value="1"/>
</dbReference>
<dbReference type="InParanoid" id="A0A177CIY3"/>
<organism evidence="2 3">
    <name type="scientific">Paraphaeosphaeria sporulosa</name>
    <dbReference type="NCBI Taxonomy" id="1460663"/>
    <lineage>
        <taxon>Eukaryota</taxon>
        <taxon>Fungi</taxon>
        <taxon>Dikarya</taxon>
        <taxon>Ascomycota</taxon>
        <taxon>Pezizomycotina</taxon>
        <taxon>Dothideomycetes</taxon>
        <taxon>Pleosporomycetidae</taxon>
        <taxon>Pleosporales</taxon>
        <taxon>Massarineae</taxon>
        <taxon>Didymosphaeriaceae</taxon>
        <taxon>Paraphaeosphaeria</taxon>
    </lineage>
</organism>
<dbReference type="STRING" id="1460663.A0A177CIY3"/>
<dbReference type="GO" id="GO:0016787">
    <property type="term" value="F:hydrolase activity"/>
    <property type="evidence" value="ECO:0007669"/>
    <property type="project" value="UniProtKB-KW"/>
</dbReference>
<evidence type="ECO:0000313" key="3">
    <source>
        <dbReference type="Proteomes" id="UP000077069"/>
    </source>
</evidence>
<protein>
    <submittedName>
        <fullName evidence="2">Alpha/beta-hydrolase</fullName>
    </submittedName>
</protein>
<dbReference type="RefSeq" id="XP_018037828.1">
    <property type="nucleotide sequence ID" value="XM_018178305.1"/>
</dbReference>
<dbReference type="GeneID" id="28761791"/>
<dbReference type="InterPro" id="IPR050466">
    <property type="entry name" value="Carboxylest/Gibb_receptor"/>
</dbReference>
<accession>A0A177CIY3</accession>
<dbReference type="PANTHER" id="PTHR23024">
    <property type="entry name" value="ARYLACETAMIDE DEACETYLASE"/>
    <property type="match status" value="1"/>
</dbReference>
<dbReference type="EMBL" id="KV441551">
    <property type="protein sequence ID" value="OAG07463.1"/>
    <property type="molecule type" value="Genomic_DNA"/>
</dbReference>
<keyword evidence="2" id="KW-0378">Hydrolase</keyword>
<reference evidence="2 3" key="1">
    <citation type="submission" date="2016-05" db="EMBL/GenBank/DDBJ databases">
        <title>Comparative analysis of secretome profiles of manganese(II)-oxidizing ascomycete fungi.</title>
        <authorList>
            <consortium name="DOE Joint Genome Institute"/>
            <person name="Zeiner C.A."/>
            <person name="Purvine S.O."/>
            <person name="Zink E.M."/>
            <person name="Wu S."/>
            <person name="Pasa-Tolic L."/>
            <person name="Chaput D.L."/>
            <person name="Haridas S."/>
            <person name="Grigoriev I.V."/>
            <person name="Santelli C.M."/>
            <person name="Hansel C.M."/>
        </authorList>
    </citation>
    <scope>NUCLEOTIDE SEQUENCE [LARGE SCALE GENOMIC DNA]</scope>
    <source>
        <strain evidence="2 3">AP3s5-JAC2a</strain>
    </source>
</reference>